<reference evidence="3 4" key="1">
    <citation type="submission" date="2019-07" db="EMBL/GenBank/DDBJ databases">
        <title>Whole genome shotgun sequence of Microvirga aerophila NBRC 106136.</title>
        <authorList>
            <person name="Hosoyama A."/>
            <person name="Uohara A."/>
            <person name="Ohji S."/>
            <person name="Ichikawa N."/>
        </authorList>
    </citation>
    <scope>NUCLEOTIDE SEQUENCE [LARGE SCALE GENOMIC DNA]</scope>
    <source>
        <strain evidence="3 4">NBRC 106136</strain>
    </source>
</reference>
<dbReference type="GO" id="GO:0030288">
    <property type="term" value="C:outer membrane-bounded periplasmic space"/>
    <property type="evidence" value="ECO:0007669"/>
    <property type="project" value="InterPro"/>
</dbReference>
<dbReference type="InterPro" id="IPR038404">
    <property type="entry name" value="TRAP_DctP_sf"/>
</dbReference>
<dbReference type="Pfam" id="PF03480">
    <property type="entry name" value="DctP"/>
    <property type="match status" value="1"/>
</dbReference>
<dbReference type="RefSeq" id="WP_114188569.1">
    <property type="nucleotide sequence ID" value="NZ_BJYU01000081.1"/>
</dbReference>
<organism evidence="3 4">
    <name type="scientific">Microvirga aerophila</name>
    <dbReference type="NCBI Taxonomy" id="670291"/>
    <lineage>
        <taxon>Bacteria</taxon>
        <taxon>Pseudomonadati</taxon>
        <taxon>Pseudomonadota</taxon>
        <taxon>Alphaproteobacteria</taxon>
        <taxon>Hyphomicrobiales</taxon>
        <taxon>Methylobacteriaceae</taxon>
        <taxon>Microvirga</taxon>
    </lineage>
</organism>
<feature type="chain" id="PRO_5021802831" evidence="2">
    <location>
        <begin position="25"/>
        <end position="338"/>
    </location>
</feature>
<dbReference type="Gene3D" id="3.40.190.170">
    <property type="entry name" value="Bacterial extracellular solute-binding protein, family 7"/>
    <property type="match status" value="1"/>
</dbReference>
<dbReference type="GO" id="GO:0055085">
    <property type="term" value="P:transmembrane transport"/>
    <property type="evidence" value="ECO:0007669"/>
    <property type="project" value="InterPro"/>
</dbReference>
<keyword evidence="1 2" id="KW-0732">Signal</keyword>
<dbReference type="OrthoDB" id="9803763at2"/>
<dbReference type="GO" id="GO:0030246">
    <property type="term" value="F:carbohydrate binding"/>
    <property type="evidence" value="ECO:0007669"/>
    <property type="project" value="TreeGrafter"/>
</dbReference>
<comment type="caution">
    <text evidence="3">The sequence shown here is derived from an EMBL/GenBank/DDBJ whole genome shotgun (WGS) entry which is preliminary data.</text>
</comment>
<sequence>MKRKTLKAFGLGIGLLLATISAQAQDVKERTLRFGFQNTADHPVGLGLQRFGELVKEKSGGKITIRLFPGGTLGGDLQTVSALQGGTVDMTVLNTGVLAGIDKNTAILDFPYLFNSEKEADAVVDGPAGKKLHEKLAEKGLVGLSYFENGFRQTTNSRRPIAKMEDFQGLKLRVLQLPLFIDVFKELGSNPVPLPFPEVYTALEQKVVDGQENPPNTIYFSKLHEVQKYLSLTKHVFNPQSMLLSKKTWDRLSQDEKKLIQDAANEAAVYQRQVSRDQTTKSIELIKASGVAVNEVPAEEIERIRQKIKPITDKYAKDIDPELVQQVNAEVAKARSRN</sequence>
<gene>
    <name evidence="3" type="ORF">MAE02_46180</name>
</gene>
<evidence type="ECO:0000313" key="3">
    <source>
        <dbReference type="EMBL" id="GEO16922.1"/>
    </source>
</evidence>
<dbReference type="CDD" id="cd13679">
    <property type="entry name" value="PBP2_TRAP_YiaO_like"/>
    <property type="match status" value="1"/>
</dbReference>
<dbReference type="EMBL" id="BJYU01000081">
    <property type="protein sequence ID" value="GEO16922.1"/>
    <property type="molecule type" value="Genomic_DNA"/>
</dbReference>
<dbReference type="InterPro" id="IPR004682">
    <property type="entry name" value="TRAP_DctP"/>
</dbReference>
<dbReference type="NCBIfam" id="NF037995">
    <property type="entry name" value="TRAP_S1"/>
    <property type="match status" value="1"/>
</dbReference>
<protein>
    <submittedName>
        <fullName evidence="3">ABC transporter substrate-binding protein</fullName>
    </submittedName>
</protein>
<name>A0A512BY88_9HYPH</name>
<dbReference type="NCBIfam" id="TIGR00787">
    <property type="entry name" value="dctP"/>
    <property type="match status" value="1"/>
</dbReference>
<accession>A0A512BY88</accession>
<dbReference type="InterPro" id="IPR018389">
    <property type="entry name" value="DctP_fam"/>
</dbReference>
<dbReference type="PANTHER" id="PTHR33376:SF2">
    <property type="entry name" value="DICARBOXYLATE-BINDING PERIPLASMIC PROTEIN"/>
    <property type="match status" value="1"/>
</dbReference>
<dbReference type="PANTHER" id="PTHR33376">
    <property type="match status" value="1"/>
</dbReference>
<keyword evidence="4" id="KW-1185">Reference proteome</keyword>
<dbReference type="PIRSF" id="PIRSF006470">
    <property type="entry name" value="DctB"/>
    <property type="match status" value="1"/>
</dbReference>
<evidence type="ECO:0000256" key="1">
    <source>
        <dbReference type="ARBA" id="ARBA00022729"/>
    </source>
</evidence>
<evidence type="ECO:0000313" key="4">
    <source>
        <dbReference type="Proteomes" id="UP000321085"/>
    </source>
</evidence>
<evidence type="ECO:0000256" key="2">
    <source>
        <dbReference type="SAM" id="SignalP"/>
    </source>
</evidence>
<feature type="signal peptide" evidence="2">
    <location>
        <begin position="1"/>
        <end position="24"/>
    </location>
</feature>
<dbReference type="AlphaFoldDB" id="A0A512BY88"/>
<dbReference type="Proteomes" id="UP000321085">
    <property type="component" value="Unassembled WGS sequence"/>
</dbReference>
<proteinExistence type="predicted"/>